<dbReference type="InterPro" id="IPR002833">
    <property type="entry name" value="PTH2"/>
</dbReference>
<gene>
    <name evidence="4" type="ORF">MYAM1_001531</name>
</gene>
<name>A0AAJ5YYJ2_9BASI</name>
<dbReference type="InterPro" id="IPR042237">
    <property type="entry name" value="PTRHD1"/>
</dbReference>
<dbReference type="Proteomes" id="UP001219567">
    <property type="component" value="Chromosome 1"/>
</dbReference>
<dbReference type="Gene3D" id="3.40.1490.10">
    <property type="entry name" value="Bit1"/>
    <property type="match status" value="1"/>
</dbReference>
<proteinExistence type="predicted"/>
<dbReference type="Pfam" id="PF01981">
    <property type="entry name" value="PTH2"/>
    <property type="match status" value="1"/>
</dbReference>
<dbReference type="InterPro" id="IPR023476">
    <property type="entry name" value="Pep_tRNA_hydro_II_dom_sf"/>
</dbReference>
<dbReference type="AlphaFoldDB" id="A0AAJ5YYJ2"/>
<evidence type="ECO:0000313" key="4">
    <source>
        <dbReference type="EMBL" id="WFC98799.1"/>
    </source>
</evidence>
<evidence type="ECO:0000256" key="1">
    <source>
        <dbReference type="ARBA" id="ARBA00013260"/>
    </source>
</evidence>
<comment type="catalytic activity">
    <reaction evidence="3">
        <text>an N-acyl-L-alpha-aminoacyl-tRNA + H2O = an N-acyl-L-amino acid + a tRNA + H(+)</text>
        <dbReference type="Rhea" id="RHEA:54448"/>
        <dbReference type="Rhea" id="RHEA-COMP:10123"/>
        <dbReference type="Rhea" id="RHEA-COMP:13883"/>
        <dbReference type="ChEBI" id="CHEBI:15377"/>
        <dbReference type="ChEBI" id="CHEBI:15378"/>
        <dbReference type="ChEBI" id="CHEBI:59874"/>
        <dbReference type="ChEBI" id="CHEBI:78442"/>
        <dbReference type="ChEBI" id="CHEBI:138191"/>
        <dbReference type="EC" id="3.1.1.29"/>
    </reaction>
</comment>
<dbReference type="PANTHER" id="PTHR46194">
    <property type="entry name" value="PEPTIDYL-TRNA HYDROLASE PTRHD1-RELATED"/>
    <property type="match status" value="1"/>
</dbReference>
<evidence type="ECO:0000256" key="3">
    <source>
        <dbReference type="ARBA" id="ARBA00048707"/>
    </source>
</evidence>
<keyword evidence="2" id="KW-0378">Hydrolase</keyword>
<protein>
    <recommendedName>
        <fullName evidence="1">peptidyl-tRNA hydrolase</fullName>
        <ecNumber evidence="1">3.1.1.29</ecNumber>
    </recommendedName>
</protein>
<dbReference type="SUPFAM" id="SSF102462">
    <property type="entry name" value="Peptidyl-tRNA hydrolase II"/>
    <property type="match status" value="1"/>
</dbReference>
<dbReference type="PANTHER" id="PTHR46194:SF1">
    <property type="entry name" value="PEPTIDYL-TRNA HYDROLASE PTRHD1-RELATED"/>
    <property type="match status" value="1"/>
</dbReference>
<evidence type="ECO:0000256" key="2">
    <source>
        <dbReference type="ARBA" id="ARBA00022801"/>
    </source>
</evidence>
<keyword evidence="5" id="KW-1185">Reference proteome</keyword>
<organism evidence="4 5">
    <name type="scientific">Malassezia yamatoensis</name>
    <dbReference type="NCBI Taxonomy" id="253288"/>
    <lineage>
        <taxon>Eukaryota</taxon>
        <taxon>Fungi</taxon>
        <taxon>Dikarya</taxon>
        <taxon>Basidiomycota</taxon>
        <taxon>Ustilaginomycotina</taxon>
        <taxon>Malasseziomycetes</taxon>
        <taxon>Malasseziales</taxon>
        <taxon>Malasseziaceae</taxon>
        <taxon>Malassezia</taxon>
    </lineage>
</organism>
<reference evidence="4 5" key="1">
    <citation type="submission" date="2023-03" db="EMBL/GenBank/DDBJ databases">
        <title>Mating type loci evolution in Malassezia.</title>
        <authorList>
            <person name="Coelho M.A."/>
        </authorList>
    </citation>
    <scope>NUCLEOTIDE SEQUENCE [LARGE SCALE GENOMIC DNA]</scope>
    <source>
        <strain evidence="4 5">CBS 9725</strain>
    </source>
</reference>
<dbReference type="EC" id="3.1.1.29" evidence="1"/>
<evidence type="ECO:0000313" key="5">
    <source>
        <dbReference type="Proteomes" id="UP001219567"/>
    </source>
</evidence>
<accession>A0AAJ5YYJ2</accession>
<dbReference type="EMBL" id="CP119943">
    <property type="protein sequence ID" value="WFC98799.1"/>
    <property type="molecule type" value="Genomic_DNA"/>
</dbReference>
<dbReference type="GO" id="GO:0004045">
    <property type="term" value="F:peptidyl-tRNA hydrolase activity"/>
    <property type="evidence" value="ECO:0007669"/>
    <property type="project" value="UniProtKB-EC"/>
</dbReference>
<sequence>MVPPLVMQLIVDRALVKEPGWSLGPMMAQGAHAATAILARTWDRVDTQSYIAPDNLASMHKIVLQTPKNVSLAKLSEQLRDAELQTDIPPHYLWIEEPEHIPTCLAIAPNSKPEALVQVLKKCTLVRS</sequence>